<dbReference type="SUPFAM" id="SSF56645">
    <property type="entry name" value="Acyl-CoA dehydrogenase NM domain-like"/>
    <property type="match status" value="1"/>
</dbReference>
<dbReference type="AlphaFoldDB" id="A0A8B4I7A3"/>
<protein>
    <submittedName>
        <fullName evidence="2">Putative Acyl-CoA dehydrogenase</fullName>
    </submittedName>
</protein>
<evidence type="ECO:0000313" key="2">
    <source>
        <dbReference type="EMBL" id="SQF91311.1"/>
    </source>
</evidence>
<dbReference type="InterPro" id="IPR037069">
    <property type="entry name" value="AcylCoA_DH/ox_N_sf"/>
</dbReference>
<dbReference type="EMBL" id="LS483372">
    <property type="protein sequence ID" value="SQF91311.1"/>
    <property type="molecule type" value="Genomic_DNA"/>
</dbReference>
<organism evidence="2 3">
    <name type="scientific">Pseudomonas fluorescens</name>
    <dbReference type="NCBI Taxonomy" id="294"/>
    <lineage>
        <taxon>Bacteria</taxon>
        <taxon>Pseudomonadati</taxon>
        <taxon>Pseudomonadota</taxon>
        <taxon>Gammaproteobacteria</taxon>
        <taxon>Pseudomonadales</taxon>
        <taxon>Pseudomonadaceae</taxon>
        <taxon>Pseudomonas</taxon>
    </lineage>
</organism>
<dbReference type="Gene3D" id="1.10.540.10">
    <property type="entry name" value="Acyl-CoA dehydrogenase/oxidase, N-terminal domain"/>
    <property type="match status" value="1"/>
</dbReference>
<sequence>MTEQHVINPLSTGVDYPSLAARFRPIFQRIADGAVAREHSRTLPHEPIQWLKEAGFGAVRVPLEYGGGGASLPQLFELLIELAAADSNVPQALRGHFRVCRRSPECATERGPRPVVQAFCRWRYRRLRLDGNW</sequence>
<accession>A0A8B4I7A3</accession>
<reference evidence="2 3" key="1">
    <citation type="submission" date="2018-06" db="EMBL/GenBank/DDBJ databases">
        <authorList>
            <consortium name="Pathogen Informatics"/>
            <person name="Doyle S."/>
        </authorList>
    </citation>
    <scope>NUCLEOTIDE SEQUENCE [LARGE SCALE GENOMIC DNA]</scope>
    <source>
        <strain evidence="2 3">NCTC10038</strain>
    </source>
</reference>
<dbReference type="Proteomes" id="UP000248640">
    <property type="component" value="Chromosome 1"/>
</dbReference>
<dbReference type="InterPro" id="IPR013786">
    <property type="entry name" value="AcylCoA_DH/ox_N"/>
</dbReference>
<gene>
    <name evidence="2" type="ORF">NCTC10038_02736</name>
</gene>
<evidence type="ECO:0000313" key="3">
    <source>
        <dbReference type="Proteomes" id="UP000248640"/>
    </source>
</evidence>
<dbReference type="Pfam" id="PF02771">
    <property type="entry name" value="Acyl-CoA_dh_N"/>
    <property type="match status" value="1"/>
</dbReference>
<dbReference type="GO" id="GO:0050660">
    <property type="term" value="F:flavin adenine dinucleotide binding"/>
    <property type="evidence" value="ECO:0007669"/>
    <property type="project" value="InterPro"/>
</dbReference>
<evidence type="ECO:0000259" key="1">
    <source>
        <dbReference type="Pfam" id="PF02771"/>
    </source>
</evidence>
<dbReference type="InterPro" id="IPR009100">
    <property type="entry name" value="AcylCoA_DH/oxidase_NM_dom_sf"/>
</dbReference>
<proteinExistence type="predicted"/>
<feature type="domain" description="Acyl-CoA dehydrogenase/oxidase N-terminal" evidence="1">
    <location>
        <begin position="29"/>
        <end position="99"/>
    </location>
</feature>
<name>A0A8B4I7A3_PSEFL</name>
<dbReference type="GO" id="GO:0016627">
    <property type="term" value="F:oxidoreductase activity, acting on the CH-CH group of donors"/>
    <property type="evidence" value="ECO:0007669"/>
    <property type="project" value="InterPro"/>
</dbReference>